<evidence type="ECO:0000256" key="4">
    <source>
        <dbReference type="ARBA" id="ARBA00023163"/>
    </source>
</evidence>
<dbReference type="GO" id="GO:0016251">
    <property type="term" value="F:RNA polymerase II general transcription initiation factor activity"/>
    <property type="evidence" value="ECO:0007669"/>
    <property type="project" value="InterPro"/>
</dbReference>
<dbReference type="Gene3D" id="1.10.20.10">
    <property type="entry name" value="Histone, subunit A"/>
    <property type="match status" value="1"/>
</dbReference>
<sequence>MQNKPNQPMNLEEARISKETVKTISQGIPGMTDLKDEVALALASDAEYRVREIIQDATKFMRQSKRSLLTTEDVSAALRLRNVEPLYGLSTKEPLKFVKVSGNTNLFYVADKEVDLSEFIQKDLPPVPNLPSLMAHWLSVEGVQPAISQNPPPETNEMESGGKRKRDVSSQQPEFKPLVKHVLSRELQLYYEHVTKHIVGNDNAQVDLCLKSVAEAPGLQQLLPYFVHFVVTKGNANLKNLKVLKALMRLVHALLANPYFGIEHYCHQLLPVVLTCVVRKKLGKNQSEEDHWSLRDFSAKIVADISSRFSDTYPTLQPRITKTYLGALLDVQKPLTTHYGAIVGLTALGPNVVNFLLVPHIKAYTSQLEEELQQEPLTPIRKYELAKTYSAIMLAAGTHMNAGDAKKDGDSDEVMLSSKPDHGFLKALPTERLAAMKELMPFFETRYDSMTEEFGDSLEPFRNLKDFEMNSVPEAMTL</sequence>
<dbReference type="Pfam" id="PF07571">
    <property type="entry name" value="TAF6_C"/>
    <property type="match status" value="1"/>
</dbReference>
<dbReference type="InterPro" id="IPR046344">
    <property type="entry name" value="TAF6_C_sf"/>
</dbReference>
<keyword evidence="3" id="KW-0805">Transcription regulation</keyword>
<name>A0A7S2ZD09_9RHOD</name>
<dbReference type="InterPro" id="IPR037796">
    <property type="entry name" value="TAF6"/>
</dbReference>
<dbReference type="CDD" id="cd08050">
    <property type="entry name" value="TAF6C"/>
    <property type="match status" value="1"/>
</dbReference>
<dbReference type="SMART" id="SM00803">
    <property type="entry name" value="TAF"/>
    <property type="match status" value="1"/>
</dbReference>
<evidence type="ECO:0000256" key="2">
    <source>
        <dbReference type="ARBA" id="ARBA00007688"/>
    </source>
</evidence>
<feature type="region of interest" description="Disordered" evidence="6">
    <location>
        <begin position="145"/>
        <end position="171"/>
    </location>
</feature>
<evidence type="ECO:0000313" key="8">
    <source>
        <dbReference type="EMBL" id="CAE0036307.1"/>
    </source>
</evidence>
<dbReference type="InterPro" id="IPR009072">
    <property type="entry name" value="Histone-fold"/>
</dbReference>
<evidence type="ECO:0000259" key="7">
    <source>
        <dbReference type="SMART" id="SM00803"/>
    </source>
</evidence>
<dbReference type="PANTHER" id="PTHR10221:SF9">
    <property type="entry name" value="TRANSCRIPTION INITIATION FACTOR TFIID SUBUNIT 6"/>
    <property type="match status" value="1"/>
</dbReference>
<evidence type="ECO:0000256" key="3">
    <source>
        <dbReference type="ARBA" id="ARBA00023015"/>
    </source>
</evidence>
<protein>
    <recommendedName>
        <fullName evidence="7">TATA box binding protein associated factor (TAF) histone-like fold domain-containing protein</fullName>
    </recommendedName>
</protein>
<evidence type="ECO:0000313" key="9">
    <source>
        <dbReference type="EMBL" id="CAE0036310.1"/>
    </source>
</evidence>
<comment type="subcellular location">
    <subcellularLocation>
        <location evidence="1">Nucleus</location>
    </subcellularLocation>
</comment>
<proteinExistence type="inferred from homology"/>
<evidence type="ECO:0000256" key="1">
    <source>
        <dbReference type="ARBA" id="ARBA00004123"/>
    </source>
</evidence>
<keyword evidence="5" id="KW-0539">Nucleus</keyword>
<gene>
    <name evidence="8" type="ORF">RMAR00112_LOCUS4257</name>
    <name evidence="9" type="ORF">RMAR00112_LOCUS4260</name>
    <name evidence="10" type="ORF">RMAR00112_LOCUS4264</name>
</gene>
<dbReference type="EMBL" id="HBHW01005691">
    <property type="protein sequence ID" value="CAE0036307.1"/>
    <property type="molecule type" value="Transcribed_RNA"/>
</dbReference>
<dbReference type="GO" id="GO:0003713">
    <property type="term" value="F:transcription coactivator activity"/>
    <property type="evidence" value="ECO:0007669"/>
    <property type="project" value="TreeGrafter"/>
</dbReference>
<dbReference type="AlphaFoldDB" id="A0A7S2ZD09"/>
<dbReference type="SUPFAM" id="SSF47113">
    <property type="entry name" value="Histone-fold"/>
    <property type="match status" value="1"/>
</dbReference>
<dbReference type="GO" id="GO:0000124">
    <property type="term" value="C:SAGA complex"/>
    <property type="evidence" value="ECO:0007669"/>
    <property type="project" value="InterPro"/>
</dbReference>
<keyword evidence="4" id="KW-0804">Transcription</keyword>
<dbReference type="Gene3D" id="1.25.40.770">
    <property type="entry name" value="TAF6, C-terminal HEAT repeat domain"/>
    <property type="match status" value="1"/>
</dbReference>
<accession>A0A7S2ZD09</accession>
<dbReference type="FunFam" id="1.25.40.770:FF:000001">
    <property type="entry name" value="Transcription initiation factor TFIID subunit 6"/>
    <property type="match status" value="1"/>
</dbReference>
<dbReference type="GO" id="GO:0046695">
    <property type="term" value="C:SLIK (SAGA-like) complex"/>
    <property type="evidence" value="ECO:0007669"/>
    <property type="project" value="InterPro"/>
</dbReference>
<dbReference type="PANTHER" id="PTHR10221">
    <property type="entry name" value="TRANSCRIPTION INITIATION FACTOR TFIID SUBUNIT 6"/>
    <property type="match status" value="1"/>
</dbReference>
<reference evidence="9" key="1">
    <citation type="submission" date="2021-01" db="EMBL/GenBank/DDBJ databases">
        <authorList>
            <person name="Corre E."/>
            <person name="Pelletier E."/>
            <person name="Niang G."/>
            <person name="Scheremetjew M."/>
            <person name="Finn R."/>
            <person name="Kale V."/>
            <person name="Holt S."/>
            <person name="Cochrane G."/>
            <person name="Meng A."/>
            <person name="Brown T."/>
            <person name="Cohen L."/>
        </authorList>
    </citation>
    <scope>NUCLEOTIDE SEQUENCE</scope>
    <source>
        <strain evidence="9">CCMP 769</strain>
    </source>
</reference>
<comment type="similarity">
    <text evidence="2">Belongs to the TAF6 family.</text>
</comment>
<dbReference type="EMBL" id="HBHW01005694">
    <property type="protein sequence ID" value="CAE0036310.1"/>
    <property type="molecule type" value="Transcribed_RNA"/>
</dbReference>
<dbReference type="Pfam" id="PF02969">
    <property type="entry name" value="TAF"/>
    <property type="match status" value="1"/>
</dbReference>
<organism evidence="9">
    <name type="scientific">Rhodosorus marinus</name>
    <dbReference type="NCBI Taxonomy" id="101924"/>
    <lineage>
        <taxon>Eukaryota</taxon>
        <taxon>Rhodophyta</taxon>
        <taxon>Stylonematophyceae</taxon>
        <taxon>Stylonematales</taxon>
        <taxon>Stylonemataceae</taxon>
        <taxon>Rhodosorus</taxon>
    </lineage>
</organism>
<dbReference type="EMBL" id="HBHW01005698">
    <property type="protein sequence ID" value="CAE0036314.1"/>
    <property type="molecule type" value="Transcribed_RNA"/>
</dbReference>
<evidence type="ECO:0000256" key="5">
    <source>
        <dbReference type="ARBA" id="ARBA00023242"/>
    </source>
</evidence>
<evidence type="ECO:0000256" key="6">
    <source>
        <dbReference type="SAM" id="MobiDB-lite"/>
    </source>
</evidence>
<feature type="domain" description="TATA box binding protein associated factor (TAF) histone-like fold" evidence="7">
    <location>
        <begin position="14"/>
        <end position="81"/>
    </location>
</feature>
<dbReference type="InterPro" id="IPR004823">
    <property type="entry name" value="TAF_TATA-bd_Histone-like_dom"/>
</dbReference>
<dbReference type="CDD" id="cd22931">
    <property type="entry name" value="HFD_TAF6"/>
    <property type="match status" value="1"/>
</dbReference>
<dbReference type="GO" id="GO:0046982">
    <property type="term" value="F:protein heterodimerization activity"/>
    <property type="evidence" value="ECO:0007669"/>
    <property type="project" value="InterPro"/>
</dbReference>
<dbReference type="GO" id="GO:0051123">
    <property type="term" value="P:RNA polymerase II preinitiation complex assembly"/>
    <property type="evidence" value="ECO:0007669"/>
    <property type="project" value="TreeGrafter"/>
</dbReference>
<dbReference type="InterPro" id="IPR011442">
    <property type="entry name" value="TAF6_C"/>
</dbReference>
<dbReference type="GO" id="GO:0005669">
    <property type="term" value="C:transcription factor TFIID complex"/>
    <property type="evidence" value="ECO:0007669"/>
    <property type="project" value="InterPro"/>
</dbReference>
<evidence type="ECO:0000313" key="10">
    <source>
        <dbReference type="EMBL" id="CAE0036314.1"/>
    </source>
</evidence>